<name>A0A9W4WQP0_9GLOM</name>
<dbReference type="AlphaFoldDB" id="A0A9W4WQP0"/>
<dbReference type="EMBL" id="CAMKVN010002072">
    <property type="protein sequence ID" value="CAI2179444.1"/>
    <property type="molecule type" value="Genomic_DNA"/>
</dbReference>
<sequence length="85" mass="9568">MGILQYGMVFYVWNVCFRRLVYGCPAVVREMEGVLTRQQQTIGVIVGPSMSCYSEATRELAATSKFSIKLLGEDNIILRLKIYAA</sequence>
<reference evidence="1" key="1">
    <citation type="submission" date="2022-08" db="EMBL/GenBank/DDBJ databases">
        <authorList>
            <person name="Kallberg Y."/>
            <person name="Tangrot J."/>
            <person name="Rosling A."/>
        </authorList>
    </citation>
    <scope>NUCLEOTIDE SEQUENCE</scope>
    <source>
        <strain evidence="1">Wild A</strain>
    </source>
</reference>
<evidence type="ECO:0000313" key="1">
    <source>
        <dbReference type="EMBL" id="CAI2179444.1"/>
    </source>
</evidence>
<comment type="caution">
    <text evidence="1">The sequence shown here is derived from an EMBL/GenBank/DDBJ whole genome shotgun (WGS) entry which is preliminary data.</text>
</comment>
<proteinExistence type="predicted"/>
<evidence type="ECO:0000313" key="2">
    <source>
        <dbReference type="Proteomes" id="UP001153678"/>
    </source>
</evidence>
<dbReference type="OrthoDB" id="2381603at2759"/>
<organism evidence="1 2">
    <name type="scientific">Funneliformis geosporum</name>
    <dbReference type="NCBI Taxonomy" id="1117311"/>
    <lineage>
        <taxon>Eukaryota</taxon>
        <taxon>Fungi</taxon>
        <taxon>Fungi incertae sedis</taxon>
        <taxon>Mucoromycota</taxon>
        <taxon>Glomeromycotina</taxon>
        <taxon>Glomeromycetes</taxon>
        <taxon>Glomerales</taxon>
        <taxon>Glomeraceae</taxon>
        <taxon>Funneliformis</taxon>
    </lineage>
</organism>
<keyword evidence="2" id="KW-1185">Reference proteome</keyword>
<dbReference type="Proteomes" id="UP001153678">
    <property type="component" value="Unassembled WGS sequence"/>
</dbReference>
<accession>A0A9W4WQP0</accession>
<gene>
    <name evidence="1" type="ORF">FWILDA_LOCUS9093</name>
</gene>
<feature type="non-terminal residue" evidence="1">
    <location>
        <position position="1"/>
    </location>
</feature>
<protein>
    <submittedName>
        <fullName evidence="1">18483_t:CDS:1</fullName>
    </submittedName>
</protein>